<dbReference type="AlphaFoldDB" id="A0AAP9H4H3"/>
<reference evidence="2" key="1">
    <citation type="submission" date="2017-11" db="EMBL/GenBank/DDBJ databases">
        <title>Genome sequence of Pantoea sp. MSR2.</title>
        <authorList>
            <person name="Nascimento F.X."/>
        </authorList>
    </citation>
    <scope>NUCLEOTIDE SEQUENCE [LARGE SCALE GENOMIC DNA]</scope>
    <source>
        <strain evidence="2">MSR2</strain>
    </source>
</reference>
<accession>A0AAP9H4H3</accession>
<proteinExistence type="predicted"/>
<sequence length="221" mass="25138">MALFELLRRYAVLKRWVLLIFAFVLSSCTGHGSTETVLKSKQPSGPLLKNDDPYVPLESADLSRLPTELEPVSREIMTLNPMIKLSAKRNPAEAKVMTPAEFPVSLLFSSVETDISNCERYSQGKIRLQCRNLAYTAVRDFVSMMRDSRINAYLKQAVIDDLKSDHYLNLFNASRLAYEVAESCKQKHQGGYVRLYWHAVPCNGQGDKLSFMDARRKKLIN</sequence>
<evidence type="ECO:0000313" key="1">
    <source>
        <dbReference type="EMBL" id="QGR06383.1"/>
    </source>
</evidence>
<evidence type="ECO:0000313" key="2">
    <source>
        <dbReference type="Proteomes" id="UP000424872"/>
    </source>
</evidence>
<dbReference type="Proteomes" id="UP000424872">
    <property type="component" value="Chromosome"/>
</dbReference>
<organism evidence="1 2">
    <name type="scientific">Pantoea phytobeneficialis</name>
    <dbReference type="NCBI Taxonomy" id="2052056"/>
    <lineage>
        <taxon>Bacteria</taxon>
        <taxon>Pseudomonadati</taxon>
        <taxon>Pseudomonadota</taxon>
        <taxon>Gammaproteobacteria</taxon>
        <taxon>Enterobacterales</taxon>
        <taxon>Erwiniaceae</taxon>
        <taxon>Pantoea</taxon>
    </lineage>
</organism>
<protein>
    <submittedName>
        <fullName evidence="1">Uncharacterized protein</fullName>
    </submittedName>
</protein>
<dbReference type="EMBL" id="CP024636">
    <property type="protein sequence ID" value="QGR06383.1"/>
    <property type="molecule type" value="Genomic_DNA"/>
</dbReference>
<dbReference type="KEGG" id="ppho:CTZ24_08160"/>
<gene>
    <name evidence="1" type="ORF">CTZ24_08160</name>
</gene>
<name>A0AAP9H4H3_9GAMM</name>